<evidence type="ECO:0000256" key="3">
    <source>
        <dbReference type="ARBA" id="ARBA00023163"/>
    </source>
</evidence>
<dbReference type="Pfam" id="PF12833">
    <property type="entry name" value="HTH_18"/>
    <property type="match status" value="1"/>
</dbReference>
<feature type="domain" description="HTH araC/xylS-type" evidence="4">
    <location>
        <begin position="230"/>
        <end position="328"/>
    </location>
</feature>
<dbReference type="AlphaFoldDB" id="A0A5B9EBS1"/>
<evidence type="ECO:0000256" key="1">
    <source>
        <dbReference type="ARBA" id="ARBA00023015"/>
    </source>
</evidence>
<dbReference type="GO" id="GO:0000976">
    <property type="term" value="F:transcription cis-regulatory region binding"/>
    <property type="evidence" value="ECO:0007669"/>
    <property type="project" value="TreeGrafter"/>
</dbReference>
<keyword evidence="2" id="KW-0238">DNA-binding</keyword>
<dbReference type="PROSITE" id="PS01124">
    <property type="entry name" value="HTH_ARAC_FAMILY_2"/>
    <property type="match status" value="1"/>
</dbReference>
<dbReference type="SUPFAM" id="SSF46689">
    <property type="entry name" value="Homeodomain-like"/>
    <property type="match status" value="1"/>
</dbReference>
<dbReference type="PANTHER" id="PTHR47894:SF1">
    <property type="entry name" value="HTH-TYPE TRANSCRIPTIONAL REGULATOR VQSM"/>
    <property type="match status" value="1"/>
</dbReference>
<gene>
    <name evidence="5" type="ORF">FTW19_17460</name>
</gene>
<sequence>MLKHFRIPGRLALKLTELGVSVPDVLRRAGLPRDLFDQVRILVSTGELFALWRAIESVSADPLIGFKLGVETKTERFHPMAIAALSTQNYVAAVEHMARYKKLTAPEEITHTLEGEEFRVGFRWLLSVDDEPQVLTDYCFSWMVTIARHGTGTRLNPIRAEYVHGRANLRAAERSLGCPVLGGAARNLIVFRASDATAPFVTRNAELLDLLAPQFEEQLRQYKEEDSFIELVRSAIQDRLTGQRPSVDSISHVLHMSSRTLQRKLQDSGSSFQRVLDEARHQMARYYLSNSALELNEAAYLLGFEDPNSFGRAFRNWEGMAPRDWRETHRSWKAN</sequence>
<dbReference type="InterPro" id="IPR032687">
    <property type="entry name" value="AraC-type_N"/>
</dbReference>
<evidence type="ECO:0000313" key="5">
    <source>
        <dbReference type="EMBL" id="QEE29618.1"/>
    </source>
</evidence>
<protein>
    <submittedName>
        <fullName evidence="5">AraC family transcriptional regulator</fullName>
    </submittedName>
</protein>
<dbReference type="Gene3D" id="1.10.10.60">
    <property type="entry name" value="Homeodomain-like"/>
    <property type="match status" value="1"/>
</dbReference>
<proteinExistence type="predicted"/>
<dbReference type="KEGG" id="talb:FTW19_17460"/>
<dbReference type="PANTHER" id="PTHR47894">
    <property type="entry name" value="HTH-TYPE TRANSCRIPTIONAL REGULATOR GADX"/>
    <property type="match status" value="1"/>
</dbReference>
<accession>A0A5B9EBS1</accession>
<dbReference type="RefSeq" id="WP_147648810.1">
    <property type="nucleotide sequence ID" value="NZ_CP042806.1"/>
</dbReference>
<keyword evidence="3" id="KW-0804">Transcription</keyword>
<reference evidence="5 6" key="1">
    <citation type="submission" date="2019-08" db="EMBL/GenBank/DDBJ databases">
        <title>Complete genome sequence of Terriglobus albidus strain ORNL.</title>
        <authorList>
            <person name="Podar M."/>
        </authorList>
    </citation>
    <scope>NUCLEOTIDE SEQUENCE [LARGE SCALE GENOMIC DNA]</scope>
    <source>
        <strain evidence="5 6">ORNL</strain>
    </source>
</reference>
<keyword evidence="1" id="KW-0805">Transcription regulation</keyword>
<evidence type="ECO:0000256" key="2">
    <source>
        <dbReference type="ARBA" id="ARBA00023125"/>
    </source>
</evidence>
<dbReference type="GO" id="GO:0005829">
    <property type="term" value="C:cytosol"/>
    <property type="evidence" value="ECO:0007669"/>
    <property type="project" value="TreeGrafter"/>
</dbReference>
<dbReference type="SMART" id="SM00342">
    <property type="entry name" value="HTH_ARAC"/>
    <property type="match status" value="1"/>
</dbReference>
<evidence type="ECO:0000313" key="6">
    <source>
        <dbReference type="Proteomes" id="UP000321820"/>
    </source>
</evidence>
<dbReference type="Proteomes" id="UP000321820">
    <property type="component" value="Chromosome"/>
</dbReference>
<dbReference type="Pfam" id="PF12625">
    <property type="entry name" value="Arabinose_bd"/>
    <property type="match status" value="1"/>
</dbReference>
<dbReference type="InterPro" id="IPR018060">
    <property type="entry name" value="HTH_AraC"/>
</dbReference>
<dbReference type="OrthoDB" id="5582699at2"/>
<keyword evidence="6" id="KW-1185">Reference proteome</keyword>
<name>A0A5B9EBS1_9BACT</name>
<evidence type="ECO:0000259" key="4">
    <source>
        <dbReference type="PROSITE" id="PS01124"/>
    </source>
</evidence>
<dbReference type="InterPro" id="IPR009057">
    <property type="entry name" value="Homeodomain-like_sf"/>
</dbReference>
<organism evidence="5 6">
    <name type="scientific">Terriglobus albidus</name>
    <dbReference type="NCBI Taxonomy" id="1592106"/>
    <lineage>
        <taxon>Bacteria</taxon>
        <taxon>Pseudomonadati</taxon>
        <taxon>Acidobacteriota</taxon>
        <taxon>Terriglobia</taxon>
        <taxon>Terriglobales</taxon>
        <taxon>Acidobacteriaceae</taxon>
        <taxon>Terriglobus</taxon>
    </lineage>
</organism>
<dbReference type="EMBL" id="CP042806">
    <property type="protein sequence ID" value="QEE29618.1"/>
    <property type="molecule type" value="Genomic_DNA"/>
</dbReference>
<dbReference type="GO" id="GO:0003700">
    <property type="term" value="F:DNA-binding transcription factor activity"/>
    <property type="evidence" value="ECO:0007669"/>
    <property type="project" value="InterPro"/>
</dbReference>